<comment type="caution">
    <text evidence="1">The sequence shown here is derived from an EMBL/GenBank/DDBJ whole genome shotgun (WGS) entry which is preliminary data.</text>
</comment>
<proteinExistence type="predicted"/>
<organism evidence="1 2">
    <name type="scientific">Limosilactobacillus pontis DSM 8475</name>
    <dbReference type="NCBI Taxonomy" id="1423794"/>
    <lineage>
        <taxon>Bacteria</taxon>
        <taxon>Bacillati</taxon>
        <taxon>Bacillota</taxon>
        <taxon>Bacilli</taxon>
        <taxon>Lactobacillales</taxon>
        <taxon>Lactobacillaceae</taxon>
        <taxon>Limosilactobacillus</taxon>
    </lineage>
</organism>
<dbReference type="InterPro" id="IPR036812">
    <property type="entry name" value="NAD(P)_OxRdtase_dom_sf"/>
</dbReference>
<dbReference type="SUPFAM" id="SSF51430">
    <property type="entry name" value="NAD(P)-linked oxidoreductase"/>
    <property type="match status" value="1"/>
</dbReference>
<evidence type="ECO:0008006" key="3">
    <source>
        <dbReference type="Google" id="ProtNLM"/>
    </source>
</evidence>
<accession>A0A922TP52</accession>
<dbReference type="Gene3D" id="3.20.20.100">
    <property type="entry name" value="NADP-dependent oxidoreductase domain"/>
    <property type="match status" value="1"/>
</dbReference>
<name>A0A922TP52_9LACO</name>
<reference evidence="1 2" key="1">
    <citation type="journal article" date="2015" name="Genome Announc.">
        <title>Expanding the biotechnology potential of lactobacilli through comparative genomics of 213 strains and associated genera.</title>
        <authorList>
            <person name="Sun Z."/>
            <person name="Harris H.M."/>
            <person name="McCann A."/>
            <person name="Guo C."/>
            <person name="Argimon S."/>
            <person name="Zhang W."/>
            <person name="Yang X."/>
            <person name="Jeffery I.B."/>
            <person name="Cooney J.C."/>
            <person name="Kagawa T.F."/>
            <person name="Liu W."/>
            <person name="Song Y."/>
            <person name="Salvetti E."/>
            <person name="Wrobel A."/>
            <person name="Rasinkangas P."/>
            <person name="Parkhill J."/>
            <person name="Rea M.C."/>
            <person name="O'Sullivan O."/>
            <person name="Ritari J."/>
            <person name="Douillard F.P."/>
            <person name="Paul Ross R."/>
            <person name="Yang R."/>
            <person name="Briner A.E."/>
            <person name="Felis G.E."/>
            <person name="de Vos W.M."/>
            <person name="Barrangou R."/>
            <person name="Klaenhammer T.R."/>
            <person name="Caufield P.W."/>
            <person name="Cui Y."/>
            <person name="Zhang H."/>
            <person name="O'Toole P.W."/>
        </authorList>
    </citation>
    <scope>NUCLEOTIDE SEQUENCE [LARGE SCALE GENOMIC DNA]</scope>
    <source>
        <strain evidence="1 2">DSM 8475</strain>
    </source>
</reference>
<gene>
    <name evidence="1" type="ORF">FD34_GL001062</name>
</gene>
<evidence type="ECO:0000313" key="2">
    <source>
        <dbReference type="Proteomes" id="UP000051085"/>
    </source>
</evidence>
<protein>
    <recommendedName>
        <fullName evidence="3">NADP-dependent oxidoreductase domain-containing protein</fullName>
    </recommendedName>
</protein>
<dbReference type="AlphaFoldDB" id="A0A922TP52"/>
<dbReference type="Proteomes" id="UP000051085">
    <property type="component" value="Unassembled WGS sequence"/>
</dbReference>
<dbReference type="EMBL" id="AZGO01000002">
    <property type="protein sequence ID" value="KRM38113.1"/>
    <property type="molecule type" value="Genomic_DNA"/>
</dbReference>
<evidence type="ECO:0000313" key="1">
    <source>
        <dbReference type="EMBL" id="KRM38113.1"/>
    </source>
</evidence>
<sequence>MGSPSFQRSVHADRIQQNADIYDFELSADEMRQVDALNNYQRTGREPELTYEYDRQY</sequence>